<name>A0AAW3ESY4_BURGA</name>
<dbReference type="RefSeq" id="WP_196251362.1">
    <property type="nucleotide sequence ID" value="NZ_KN150849.1"/>
</dbReference>
<proteinExistence type="predicted"/>
<evidence type="ECO:0008006" key="3">
    <source>
        <dbReference type="Google" id="ProtNLM"/>
    </source>
</evidence>
<protein>
    <recommendedName>
        <fullName evidence="3">Beta-ketoacyl synthase N-terminal domain-containing protein</fullName>
    </recommendedName>
</protein>
<evidence type="ECO:0000313" key="2">
    <source>
        <dbReference type="Proteomes" id="UP000029590"/>
    </source>
</evidence>
<organism evidence="1 2">
    <name type="scientific">Burkholderia gladioli</name>
    <name type="common">Pseudomonas marginata</name>
    <name type="synonym">Phytomonas marginata</name>
    <dbReference type="NCBI Taxonomy" id="28095"/>
    <lineage>
        <taxon>Bacteria</taxon>
        <taxon>Pseudomonadati</taxon>
        <taxon>Pseudomonadota</taxon>
        <taxon>Betaproteobacteria</taxon>
        <taxon>Burkholderiales</taxon>
        <taxon>Burkholderiaceae</taxon>
        <taxon>Burkholderia</taxon>
    </lineage>
</organism>
<dbReference type="EMBL" id="JPGG01000018">
    <property type="protein sequence ID" value="KGC09839.1"/>
    <property type="molecule type" value="Genomic_DNA"/>
</dbReference>
<accession>A0AAW3ESY4</accession>
<dbReference type="InterPro" id="IPR016039">
    <property type="entry name" value="Thiolase-like"/>
</dbReference>
<dbReference type="Gene3D" id="3.40.47.10">
    <property type="match status" value="1"/>
</dbReference>
<sequence length="219" mass="22825">MPDSASSKAVGMPARGACCSVESDALLVETGFDLKDKRYDPLVGVVLRALYRMQSRTGALPGLTAIIAVTALGCRAHIARVAQALSEGGRPRQAIFARASATMLATYPALALSTHGPTFAVSGGADALRWAWAMAVALIERQQCEAAVLIAADTLDEPPQSRAAVLRVGPGHAANDLSSWGDGPHLDALPPSAVLAAWLGRFDGARWLGDVGAEEIDWA</sequence>
<comment type="caution">
    <text evidence="1">The sequence shown here is derived from an EMBL/GenBank/DDBJ whole genome shotgun (WGS) entry which is preliminary data.</text>
</comment>
<dbReference type="AlphaFoldDB" id="A0AAW3ESY4"/>
<dbReference type="Proteomes" id="UP000029590">
    <property type="component" value="Unassembled WGS sequence"/>
</dbReference>
<evidence type="ECO:0000313" key="1">
    <source>
        <dbReference type="EMBL" id="KGC09839.1"/>
    </source>
</evidence>
<dbReference type="GO" id="GO:0016746">
    <property type="term" value="F:acyltransferase activity"/>
    <property type="evidence" value="ECO:0007669"/>
    <property type="project" value="InterPro"/>
</dbReference>
<reference evidence="1 2" key="1">
    <citation type="submission" date="2014-04" db="EMBL/GenBank/DDBJ databases">
        <authorList>
            <person name="Bishop-Lilly K.A."/>
            <person name="Broomall S.M."/>
            <person name="Chain P.S."/>
            <person name="Chertkov O."/>
            <person name="Coyne S.R."/>
            <person name="Daligault H.E."/>
            <person name="Davenport K.W."/>
            <person name="Erkkila T."/>
            <person name="Frey K.G."/>
            <person name="Gibbons H.S."/>
            <person name="Gu W."/>
            <person name="Jaissle J."/>
            <person name="Johnson S.L."/>
            <person name="Koroleva G.I."/>
            <person name="Ladner J.T."/>
            <person name="Lo C.-C."/>
            <person name="Minogue T.D."/>
            <person name="Munk C."/>
            <person name="Palacios G.F."/>
            <person name="Redden C.L."/>
            <person name="Rosenzweig C.N."/>
            <person name="Scholz M.B."/>
            <person name="Teshima H."/>
            <person name="Xu Y."/>
        </authorList>
    </citation>
    <scope>NUCLEOTIDE SEQUENCE [LARGE SCALE GENOMIC DNA]</scope>
    <source>
        <strain evidence="2">gladioli</strain>
    </source>
</reference>
<gene>
    <name evidence="1" type="ORF">DM48_6698</name>
</gene>